<dbReference type="EMBL" id="CM041538">
    <property type="protein sequence ID" value="KAI3369191.1"/>
    <property type="molecule type" value="Genomic_DNA"/>
</dbReference>
<comment type="caution">
    <text evidence="1">The sequence shown here is derived from an EMBL/GenBank/DDBJ whole genome shotgun (WGS) entry which is preliminary data.</text>
</comment>
<evidence type="ECO:0000313" key="1">
    <source>
        <dbReference type="EMBL" id="KAI3369191.1"/>
    </source>
</evidence>
<proteinExistence type="predicted"/>
<name>A0ACB8WMZ8_9TELE</name>
<keyword evidence="2" id="KW-1185">Reference proteome</keyword>
<dbReference type="Proteomes" id="UP000831701">
    <property type="component" value="Chromosome 8"/>
</dbReference>
<reference evidence="1" key="1">
    <citation type="submission" date="2022-04" db="EMBL/GenBank/DDBJ databases">
        <title>Jade perch genome.</title>
        <authorList>
            <person name="Chao B."/>
        </authorList>
    </citation>
    <scope>NUCLEOTIDE SEQUENCE</scope>
    <source>
        <strain evidence="1">CB-2022</strain>
    </source>
</reference>
<evidence type="ECO:0000313" key="2">
    <source>
        <dbReference type="Proteomes" id="UP000831701"/>
    </source>
</evidence>
<protein>
    <submittedName>
        <fullName evidence="1">Uncharacterized protein</fullName>
    </submittedName>
</protein>
<sequence>MTGEGVRHSPILPALFGGGEDSELLGAAQFIKERLYFATLRSKPKSTANTHYFCTDDEFIYENFYADFGPLSLAMLYRYCCKLNKKLKSFTLTRKRIIHYTSFDQRKRSNAAVLIGGYAVIYLKKTPEEAYRALTSGSNASYLPFRDASFGNCTYNLTVLDCLQGIRKALQHGFFDFETFDVDEYEHYERVENGDLNWIVPGKFVAFSGPHPKTKVENGYPLHAPEAYFPYFRKHNVTTIIRLNKKIYDSKRFTDAGFQHYDLFFLDGSTPSDIITRRFLHICESAEGAVAVHCKAGLGRTGTLIGCYLMKHYRFTAGEAMAWIRICRPGSVIGPQQNFLEEKQVGMWLLGDSQRSQRAKLEERAVSHLISSMDDLTLNSAHNSNFLSPDRPHESEAVDGPALTQGDKLRALKGRRPPRPATSGAVRVDDMKAHSRSASQPLRLSMGIGQGPSSPLKSSKFPASSASAAAKRIGRSPSSSASNIRSSRLASSLTDLYAADVEDKNTPPSSSSVPLSSSPSPIAPPTLCHYGNSHRSAQHEVNNNSGLYGGSAALPAGQSSVLVHSSRSGPQEFSQYRSPGPYSALKGPSGRYLSRSIPGLHVDMFPRRPVLRLGEHHQLVCRFQDCPANPSVSWSMLGDRPLTASITTDSTQSVVTFDPVMMEHEGTLLCKVTCGGEQKQIKTSVQVYSFPSAPVVRGQDQLRLGAESTLTCQVSDVYSVGPLTLTWLRGDTVLQSTVGDPGSSSEYRFTPQDQDSGGNISCRATLDLPDLPAENRTRETTVPLNLLYAPVVTATSDSEVMAGSPLTLICSAEGNPEPSISWSFRTADGRSVPRGRSRQLVFTAVSLSEAGRYNCEARNSEGNQTAAVEVTVHAPPTNTSISVSPGEEVVEGQLVTVTCCSQGAPPPTLVVLREGAELRRSDSASSSLSFSLSSALLEDSALYQCEASNQYGSQRVSSSITVRAHPLKVEVSPPDPVAEWGSDLVLTCRASGCLNPPMLTWRRTDRDRAVIQRTQQQDGLSLLHLQNLDLQDQGEYSCEAECDSIMRSGNTQIHVHSFPSDPVLGNPVPVLLGQEAVFHCDVSNVFSANQLRIQWLLGNTTLMLESFGFSGSLQNISSVLRQRVEDDQHVLTCRAELLTEDGDVWKSRRTNVSLQVHYVRALTSDLLCRRLIVVVIRLVTVVSSADPPRRTSIFVSPDEVVEGQQVTVTCHSDGAPPAMLVLRREGVELQRSDSASSSLSFSLSSALLEDSALYQCEASNQYGSQRVSSSITVRAPPKNITVLVLPSAVVQEGQNVTVCCHTISFPPSAVVLKKLINGTELYSPNGTFILINVTARDSGLYQVNVTNELGYQVKVFSLSVRGQEKQQPFSSAWRGHHPSCLHCRRDSSCCSACGLPEEIQEERLLSAATVCSTFSLRPARGHCLTNCGYVQHDDEYKPAKFNLLLKLSGWFRSILADKTSRNLFFFLCLNLSFAFVELTYGIWSNSLGLISDSFHMFFDCTALLAGLAASVISRWRSNDSFSYGFSEPAGSARMLQNRQARRQQAEQSVARVTEVCDDPGGLPPTPLGVEVLHGWQLRPGDVLSSFHHSLCRALRLRAVQLLYQAVMQPVRILSMVHLYVRAEVLAGFVNGLFLIFTAFFIFSEGVERALEPPDVHHERLLPVSVAGLLVNLVGIFVFQHGGHGHSHGDGGHGHSHSLFNGSVNHGHSHGEHGGHGHSHGGHGHSHGGHGHSHGGHEEPHCHDELHTGKGSSKQILQEY</sequence>
<accession>A0ACB8WMZ8</accession>
<gene>
    <name evidence="1" type="ORF">L3Q82_026142</name>
</gene>
<organism evidence="1 2">
    <name type="scientific">Scortum barcoo</name>
    <name type="common">barcoo grunter</name>
    <dbReference type="NCBI Taxonomy" id="214431"/>
    <lineage>
        <taxon>Eukaryota</taxon>
        <taxon>Metazoa</taxon>
        <taxon>Chordata</taxon>
        <taxon>Craniata</taxon>
        <taxon>Vertebrata</taxon>
        <taxon>Euteleostomi</taxon>
        <taxon>Actinopterygii</taxon>
        <taxon>Neopterygii</taxon>
        <taxon>Teleostei</taxon>
        <taxon>Neoteleostei</taxon>
        <taxon>Acanthomorphata</taxon>
        <taxon>Eupercaria</taxon>
        <taxon>Centrarchiformes</taxon>
        <taxon>Terapontoidei</taxon>
        <taxon>Terapontidae</taxon>
        <taxon>Scortum</taxon>
    </lineage>
</organism>